<evidence type="ECO:0000256" key="2">
    <source>
        <dbReference type="ARBA" id="ARBA00022723"/>
    </source>
</evidence>
<keyword evidence="3" id="KW-0378">Hydrolase</keyword>
<feature type="domain" description="PIN" evidence="5">
    <location>
        <begin position="20"/>
        <end position="118"/>
    </location>
</feature>
<evidence type="ECO:0000259" key="5">
    <source>
        <dbReference type="Pfam" id="PF01850"/>
    </source>
</evidence>
<dbReference type="EMBL" id="CP031165">
    <property type="protein sequence ID" value="AXV09549.1"/>
    <property type="molecule type" value="Genomic_DNA"/>
</dbReference>
<protein>
    <recommendedName>
        <fullName evidence="5">PIN domain-containing protein</fullName>
    </recommendedName>
</protein>
<gene>
    <name evidence="6" type="ORF">DVS28_a4892</name>
</gene>
<evidence type="ECO:0000313" key="6">
    <source>
        <dbReference type="EMBL" id="AXV09549.1"/>
    </source>
</evidence>
<dbReference type="KEGG" id="euz:DVS28_a4892"/>
<dbReference type="Proteomes" id="UP000264006">
    <property type="component" value="Chromosome"/>
</dbReference>
<sequence>MDSAGLGELAGQPSVALRALLAEALRRDRDVLVPAAVCAELARGRDRTAAVESVLARRPGADAPAVTVVDLDLDAAKQVGAILHALGAGSEDLVDASVVAVCAMSGGGMVVTGDPDDIGRLAQAVPMVRIVTRSPN</sequence>
<dbReference type="SUPFAM" id="SSF88723">
    <property type="entry name" value="PIN domain-like"/>
    <property type="match status" value="1"/>
</dbReference>
<keyword evidence="4" id="KW-0460">Magnesium</keyword>
<dbReference type="OrthoDB" id="3785877at2"/>
<dbReference type="AlphaFoldDB" id="A0A346Y502"/>
<dbReference type="InterPro" id="IPR002716">
    <property type="entry name" value="PIN_dom"/>
</dbReference>
<keyword evidence="1" id="KW-0540">Nuclease</keyword>
<evidence type="ECO:0000256" key="4">
    <source>
        <dbReference type="ARBA" id="ARBA00022842"/>
    </source>
</evidence>
<dbReference type="GO" id="GO:0004518">
    <property type="term" value="F:nuclease activity"/>
    <property type="evidence" value="ECO:0007669"/>
    <property type="project" value="UniProtKB-KW"/>
</dbReference>
<keyword evidence="7" id="KW-1185">Reference proteome</keyword>
<dbReference type="Pfam" id="PF01850">
    <property type="entry name" value="PIN"/>
    <property type="match status" value="1"/>
</dbReference>
<keyword evidence="2" id="KW-0479">Metal-binding</keyword>
<accession>A0A346Y502</accession>
<proteinExistence type="predicted"/>
<dbReference type="InterPro" id="IPR029060">
    <property type="entry name" value="PIN-like_dom_sf"/>
</dbReference>
<evidence type="ECO:0000313" key="7">
    <source>
        <dbReference type="Proteomes" id="UP000264006"/>
    </source>
</evidence>
<reference evidence="6 7" key="1">
    <citation type="submission" date="2018-09" db="EMBL/GenBank/DDBJ databases">
        <title>Complete genome sequence of Euzebya sp. DY32-46 isolated from seawater of Pacific Ocean.</title>
        <authorList>
            <person name="Xu L."/>
            <person name="Wu Y.-H."/>
            <person name="Xu X.-W."/>
        </authorList>
    </citation>
    <scope>NUCLEOTIDE SEQUENCE [LARGE SCALE GENOMIC DNA]</scope>
    <source>
        <strain evidence="6 7">DY32-46</strain>
    </source>
</reference>
<dbReference type="GO" id="GO:0016787">
    <property type="term" value="F:hydrolase activity"/>
    <property type="evidence" value="ECO:0007669"/>
    <property type="project" value="UniProtKB-KW"/>
</dbReference>
<organism evidence="6 7">
    <name type="scientific">Euzebya pacifica</name>
    <dbReference type="NCBI Taxonomy" id="1608957"/>
    <lineage>
        <taxon>Bacteria</taxon>
        <taxon>Bacillati</taxon>
        <taxon>Actinomycetota</taxon>
        <taxon>Nitriliruptoria</taxon>
        <taxon>Euzebyales</taxon>
    </lineage>
</organism>
<name>A0A346Y502_9ACTN</name>
<evidence type="ECO:0000256" key="3">
    <source>
        <dbReference type="ARBA" id="ARBA00022801"/>
    </source>
</evidence>
<dbReference type="GO" id="GO:0046872">
    <property type="term" value="F:metal ion binding"/>
    <property type="evidence" value="ECO:0007669"/>
    <property type="project" value="UniProtKB-KW"/>
</dbReference>
<dbReference type="Gene3D" id="3.40.50.1010">
    <property type="entry name" value="5'-nuclease"/>
    <property type="match status" value="1"/>
</dbReference>
<evidence type="ECO:0000256" key="1">
    <source>
        <dbReference type="ARBA" id="ARBA00022722"/>
    </source>
</evidence>